<dbReference type="EMBL" id="LAZR01005745">
    <property type="protein sequence ID" value="KKM97462.1"/>
    <property type="molecule type" value="Genomic_DNA"/>
</dbReference>
<dbReference type="InterPro" id="IPR056638">
    <property type="entry name" value="DUF7736"/>
</dbReference>
<reference evidence="2" key="1">
    <citation type="journal article" date="2015" name="Nature">
        <title>Complex archaea that bridge the gap between prokaryotes and eukaryotes.</title>
        <authorList>
            <person name="Spang A."/>
            <person name="Saw J.H."/>
            <person name="Jorgensen S.L."/>
            <person name="Zaremba-Niedzwiedzka K."/>
            <person name="Martijn J."/>
            <person name="Lind A.E."/>
            <person name="van Eijk R."/>
            <person name="Schleper C."/>
            <person name="Guy L."/>
            <person name="Ettema T.J."/>
        </authorList>
    </citation>
    <scope>NUCLEOTIDE SEQUENCE</scope>
</reference>
<evidence type="ECO:0000259" key="1">
    <source>
        <dbReference type="Pfam" id="PF24875"/>
    </source>
</evidence>
<proteinExistence type="predicted"/>
<gene>
    <name evidence="2" type="ORF">LCGC14_1167860</name>
</gene>
<sequence>MMAEIFTCPKHNTELEIGAKVECSACVSEIEVPLPATTVERLQELRRWIESPLTVGFERIHKRTEALMDRPVWTHEFAWPDQLYAELAEGNPASINEIIEKLPPEKTIILQVEKEEE</sequence>
<name>A0A0F9PW79_9ZZZZ</name>
<comment type="caution">
    <text evidence="2">The sequence shown here is derived from an EMBL/GenBank/DDBJ whole genome shotgun (WGS) entry which is preliminary data.</text>
</comment>
<dbReference type="AlphaFoldDB" id="A0A0F9PW79"/>
<accession>A0A0F9PW79</accession>
<organism evidence="2">
    <name type="scientific">marine sediment metagenome</name>
    <dbReference type="NCBI Taxonomy" id="412755"/>
    <lineage>
        <taxon>unclassified sequences</taxon>
        <taxon>metagenomes</taxon>
        <taxon>ecological metagenomes</taxon>
    </lineage>
</organism>
<feature type="domain" description="DUF7736" evidence="1">
    <location>
        <begin position="53"/>
        <end position="93"/>
    </location>
</feature>
<dbReference type="Pfam" id="PF24875">
    <property type="entry name" value="DUF7736"/>
    <property type="match status" value="1"/>
</dbReference>
<protein>
    <recommendedName>
        <fullName evidence="1">DUF7736 domain-containing protein</fullName>
    </recommendedName>
</protein>
<evidence type="ECO:0000313" key="2">
    <source>
        <dbReference type="EMBL" id="KKM97462.1"/>
    </source>
</evidence>